<reference evidence="1" key="1">
    <citation type="submission" date="2021-01" db="EMBL/GenBank/DDBJ databases">
        <title>Whole genome shotgun sequence of Actinoplanes nipponensis NBRC 14063.</title>
        <authorList>
            <person name="Komaki H."/>
            <person name="Tamura T."/>
        </authorList>
    </citation>
    <scope>NUCLEOTIDE SEQUENCE</scope>
    <source>
        <strain evidence="1">NBRC 14063</strain>
    </source>
</reference>
<dbReference type="AlphaFoldDB" id="A0A919MT36"/>
<dbReference type="RefSeq" id="WP_203775056.1">
    <property type="nucleotide sequence ID" value="NZ_BAAAYJ010000099.1"/>
</dbReference>
<dbReference type="EMBL" id="BOMQ01000079">
    <property type="protein sequence ID" value="GIE53208.1"/>
    <property type="molecule type" value="Genomic_DNA"/>
</dbReference>
<dbReference type="InterPro" id="IPR026325">
    <property type="entry name" value="DUF932"/>
</dbReference>
<organism evidence="1 2">
    <name type="scientific">Actinoplanes nipponensis</name>
    <dbReference type="NCBI Taxonomy" id="135950"/>
    <lineage>
        <taxon>Bacteria</taxon>
        <taxon>Bacillati</taxon>
        <taxon>Actinomycetota</taxon>
        <taxon>Actinomycetes</taxon>
        <taxon>Micromonosporales</taxon>
        <taxon>Micromonosporaceae</taxon>
        <taxon>Actinoplanes</taxon>
    </lineage>
</organism>
<keyword evidence="2" id="KW-1185">Reference proteome</keyword>
<evidence type="ECO:0008006" key="3">
    <source>
        <dbReference type="Google" id="ProtNLM"/>
    </source>
</evidence>
<accession>A0A919MT36</accession>
<dbReference type="NCBIfam" id="TIGR03299">
    <property type="entry name" value="LGT_TIGR03299"/>
    <property type="match status" value="1"/>
</dbReference>
<dbReference type="Pfam" id="PF06067">
    <property type="entry name" value="DUF932"/>
    <property type="match status" value="1"/>
</dbReference>
<sequence length="405" mass="45125">MTIVANIDVNQQFATTRAAQFEAAKDASADFDRRIADGKLTAIGNGRFRVTDPDSWDNGEILLRQADGQILPQHGLDTTTGRAALYSTTPAWHGLGNIVPGGTSDIDEVLDLGGINFRVERRPVLFQPEPDSSPIMLADQFVNFRDDTYAGLGVVGARYEVIQNRQAFEFLQDLVDDYGVIWESAGALREGRKVFVSMRLPQTITIDAEGINDEIVPFVVAINSHDGSSLFQNVVTPWRPLCGNTERFAVRDAYARWGVRHTKNAAERIEEARRTLKLSIKYYDEFAAEEEALARTDLALAEFHQVIGQLWAAPDETAPAKTLNNHARRLDALTDLWADNTERLGRTAYAAERAITEYTDWKTRMRPTGNLRGNNLAARATAVLEGTADDKKSQAHRLLLQRVNR</sequence>
<protein>
    <recommendedName>
        <fullName evidence="3">Phage/plasmid-like protein TIGR03299</fullName>
    </recommendedName>
</protein>
<name>A0A919MT36_9ACTN</name>
<evidence type="ECO:0000313" key="2">
    <source>
        <dbReference type="Proteomes" id="UP000647172"/>
    </source>
</evidence>
<evidence type="ECO:0000313" key="1">
    <source>
        <dbReference type="EMBL" id="GIE53208.1"/>
    </source>
</evidence>
<proteinExistence type="predicted"/>
<gene>
    <name evidence="1" type="ORF">Ani05nite_67420</name>
</gene>
<dbReference type="InterPro" id="IPR017686">
    <property type="entry name" value="Phg/plasmid-like_prot"/>
</dbReference>
<comment type="caution">
    <text evidence="1">The sequence shown here is derived from an EMBL/GenBank/DDBJ whole genome shotgun (WGS) entry which is preliminary data.</text>
</comment>
<dbReference type="Proteomes" id="UP000647172">
    <property type="component" value="Unassembled WGS sequence"/>
</dbReference>